<keyword evidence="6" id="KW-0238">DNA-binding</keyword>
<dbReference type="GO" id="GO:0006508">
    <property type="term" value="P:proteolysis"/>
    <property type="evidence" value="ECO:0007669"/>
    <property type="project" value="UniProtKB-KW"/>
</dbReference>
<evidence type="ECO:0000256" key="4">
    <source>
        <dbReference type="ARBA" id="ARBA00022801"/>
    </source>
</evidence>
<dbReference type="GO" id="GO:0008233">
    <property type="term" value="F:peptidase activity"/>
    <property type="evidence" value="ECO:0007669"/>
    <property type="project" value="UniProtKB-KW"/>
</dbReference>
<name>A0A7C2NAC2_9BACT</name>
<evidence type="ECO:0000256" key="2">
    <source>
        <dbReference type="ARBA" id="ARBA00022670"/>
    </source>
</evidence>
<reference evidence="9" key="1">
    <citation type="journal article" date="2020" name="mSystems">
        <title>Genome- and Community-Level Interaction Insights into Carbon Utilization and Element Cycling Functions of Hydrothermarchaeota in Hydrothermal Sediment.</title>
        <authorList>
            <person name="Zhou Z."/>
            <person name="Liu Y."/>
            <person name="Xu W."/>
            <person name="Pan J."/>
            <person name="Luo Z.H."/>
            <person name="Li M."/>
        </authorList>
    </citation>
    <scope>NUCLEOTIDE SEQUENCE [LARGE SCALE GENOMIC DNA]</scope>
    <source>
        <strain evidence="9">SpSt-299</strain>
    </source>
</reference>
<dbReference type="AlphaFoldDB" id="A0A7C2NAC2"/>
<dbReference type="GO" id="GO:0016829">
    <property type="term" value="F:lyase activity"/>
    <property type="evidence" value="ECO:0007669"/>
    <property type="project" value="UniProtKB-KW"/>
</dbReference>
<keyword evidence="4 8" id="KW-0378">Hydrolase</keyword>
<keyword evidence="7" id="KW-0456">Lyase</keyword>
<dbReference type="GO" id="GO:0003697">
    <property type="term" value="F:single-stranded DNA binding"/>
    <property type="evidence" value="ECO:0007669"/>
    <property type="project" value="InterPro"/>
</dbReference>
<dbReference type="Pfam" id="PF02586">
    <property type="entry name" value="SRAP"/>
    <property type="match status" value="1"/>
</dbReference>
<evidence type="ECO:0000256" key="7">
    <source>
        <dbReference type="ARBA" id="ARBA00023239"/>
    </source>
</evidence>
<comment type="similarity">
    <text evidence="1 8">Belongs to the SOS response-associated peptidase family.</text>
</comment>
<accession>A0A7C2NAC2</accession>
<keyword evidence="5" id="KW-0190">Covalent protein-DNA linkage</keyword>
<dbReference type="Gene3D" id="3.90.1680.10">
    <property type="entry name" value="SOS response associated peptidase-like"/>
    <property type="match status" value="1"/>
</dbReference>
<proteinExistence type="inferred from homology"/>
<dbReference type="EC" id="3.4.-.-" evidence="8"/>
<evidence type="ECO:0000313" key="9">
    <source>
        <dbReference type="EMBL" id="HET47824.1"/>
    </source>
</evidence>
<dbReference type="EMBL" id="DSMR01000482">
    <property type="protein sequence ID" value="HET47824.1"/>
    <property type="molecule type" value="Genomic_DNA"/>
</dbReference>
<dbReference type="InterPro" id="IPR036590">
    <property type="entry name" value="SRAP-like"/>
</dbReference>
<organism evidence="9">
    <name type="scientific">Thermoanaerobaculum aquaticum</name>
    <dbReference type="NCBI Taxonomy" id="1312852"/>
    <lineage>
        <taxon>Bacteria</taxon>
        <taxon>Pseudomonadati</taxon>
        <taxon>Acidobacteriota</taxon>
        <taxon>Thermoanaerobaculia</taxon>
        <taxon>Thermoanaerobaculales</taxon>
        <taxon>Thermoanaerobaculaceae</taxon>
        <taxon>Thermoanaerobaculum</taxon>
    </lineage>
</organism>
<evidence type="ECO:0000256" key="1">
    <source>
        <dbReference type="ARBA" id="ARBA00008136"/>
    </source>
</evidence>
<dbReference type="SUPFAM" id="SSF143081">
    <property type="entry name" value="BB1717-like"/>
    <property type="match status" value="1"/>
</dbReference>
<evidence type="ECO:0000256" key="5">
    <source>
        <dbReference type="ARBA" id="ARBA00023124"/>
    </source>
</evidence>
<evidence type="ECO:0000256" key="3">
    <source>
        <dbReference type="ARBA" id="ARBA00022763"/>
    </source>
</evidence>
<dbReference type="PANTHER" id="PTHR13604:SF0">
    <property type="entry name" value="ABASIC SITE PROCESSING PROTEIN HMCES"/>
    <property type="match status" value="1"/>
</dbReference>
<gene>
    <name evidence="9" type="ORF">ENQ31_06630</name>
</gene>
<comment type="caution">
    <text evidence="9">The sequence shown here is derived from an EMBL/GenBank/DDBJ whole genome shotgun (WGS) entry which is preliminary data.</text>
</comment>
<dbReference type="InterPro" id="IPR003738">
    <property type="entry name" value="SRAP"/>
</dbReference>
<dbReference type="GO" id="GO:0106300">
    <property type="term" value="P:protein-DNA covalent cross-linking repair"/>
    <property type="evidence" value="ECO:0007669"/>
    <property type="project" value="InterPro"/>
</dbReference>
<evidence type="ECO:0000256" key="8">
    <source>
        <dbReference type="RuleBase" id="RU364100"/>
    </source>
</evidence>
<evidence type="ECO:0000256" key="6">
    <source>
        <dbReference type="ARBA" id="ARBA00023125"/>
    </source>
</evidence>
<keyword evidence="2 8" id="KW-0645">Protease</keyword>
<keyword evidence="3" id="KW-0227">DNA damage</keyword>
<protein>
    <recommendedName>
        <fullName evidence="8">Abasic site processing protein</fullName>
        <ecNumber evidence="8">3.4.-.-</ecNumber>
    </recommendedName>
</protein>
<dbReference type="PANTHER" id="PTHR13604">
    <property type="entry name" value="DC12-RELATED"/>
    <property type="match status" value="1"/>
</dbReference>
<sequence length="226" mass="24991">MCGRFVQATPGEVIAEVFGLSEVPELAPRYNVAPTQQAAVVRPEAGGRKLAFCRWGLVPSWAKDPAIGNRLINARAETLREKPSFRRALLTRRCVIPATGFYEWKREAGTKIPYFFRLQSEKPMALAGLWEHWQPPEGPPVESFTIITTEANEFMKAIHDRMPAILPQEALALWLDPAPRDAAALQELLRPAPSGWLEAFPVARKVNNPAYDAPDCIAPVGPVISG</sequence>